<evidence type="ECO:0000256" key="1">
    <source>
        <dbReference type="SAM" id="Coils"/>
    </source>
</evidence>
<proteinExistence type="predicted"/>
<organism evidence="3 4">
    <name type="scientific">Mycena pura</name>
    <dbReference type="NCBI Taxonomy" id="153505"/>
    <lineage>
        <taxon>Eukaryota</taxon>
        <taxon>Fungi</taxon>
        <taxon>Dikarya</taxon>
        <taxon>Basidiomycota</taxon>
        <taxon>Agaricomycotina</taxon>
        <taxon>Agaricomycetes</taxon>
        <taxon>Agaricomycetidae</taxon>
        <taxon>Agaricales</taxon>
        <taxon>Marasmiineae</taxon>
        <taxon>Mycenaceae</taxon>
        <taxon>Mycena</taxon>
    </lineage>
</organism>
<dbReference type="Proteomes" id="UP001219525">
    <property type="component" value="Unassembled WGS sequence"/>
</dbReference>
<evidence type="ECO:0000256" key="2">
    <source>
        <dbReference type="SAM" id="MobiDB-lite"/>
    </source>
</evidence>
<feature type="compositionally biased region" description="Acidic residues" evidence="2">
    <location>
        <begin position="98"/>
        <end position="111"/>
    </location>
</feature>
<dbReference type="EMBL" id="JARJCW010000001">
    <property type="protein sequence ID" value="KAJ7230752.1"/>
    <property type="molecule type" value="Genomic_DNA"/>
</dbReference>
<evidence type="ECO:0000313" key="4">
    <source>
        <dbReference type="Proteomes" id="UP001219525"/>
    </source>
</evidence>
<gene>
    <name evidence="3" type="ORF">GGX14DRAFT_554234</name>
</gene>
<feature type="region of interest" description="Disordered" evidence="2">
    <location>
        <begin position="1"/>
        <end position="111"/>
    </location>
</feature>
<name>A0AAD7E719_9AGAR</name>
<reference evidence="3" key="1">
    <citation type="submission" date="2023-03" db="EMBL/GenBank/DDBJ databases">
        <title>Massive genome expansion in bonnet fungi (Mycena s.s.) driven by repeated elements and novel gene families across ecological guilds.</title>
        <authorList>
            <consortium name="Lawrence Berkeley National Laboratory"/>
            <person name="Harder C.B."/>
            <person name="Miyauchi S."/>
            <person name="Viragh M."/>
            <person name="Kuo A."/>
            <person name="Thoen E."/>
            <person name="Andreopoulos B."/>
            <person name="Lu D."/>
            <person name="Skrede I."/>
            <person name="Drula E."/>
            <person name="Henrissat B."/>
            <person name="Morin E."/>
            <person name="Kohler A."/>
            <person name="Barry K."/>
            <person name="LaButti K."/>
            <person name="Morin E."/>
            <person name="Salamov A."/>
            <person name="Lipzen A."/>
            <person name="Mereny Z."/>
            <person name="Hegedus B."/>
            <person name="Baldrian P."/>
            <person name="Stursova M."/>
            <person name="Weitz H."/>
            <person name="Taylor A."/>
            <person name="Grigoriev I.V."/>
            <person name="Nagy L.G."/>
            <person name="Martin F."/>
            <person name="Kauserud H."/>
        </authorList>
    </citation>
    <scope>NUCLEOTIDE SEQUENCE</scope>
    <source>
        <strain evidence="3">9144</strain>
    </source>
</reference>
<dbReference type="AlphaFoldDB" id="A0AAD7E719"/>
<feature type="coiled-coil region" evidence="1">
    <location>
        <begin position="224"/>
        <end position="272"/>
    </location>
</feature>
<keyword evidence="1" id="KW-0175">Coiled coil</keyword>
<comment type="caution">
    <text evidence="3">The sequence shown here is derived from an EMBL/GenBank/DDBJ whole genome shotgun (WGS) entry which is preliminary data.</text>
</comment>
<keyword evidence="4" id="KW-1185">Reference proteome</keyword>
<accession>A0AAD7E719</accession>
<evidence type="ECO:0000313" key="3">
    <source>
        <dbReference type="EMBL" id="KAJ7230752.1"/>
    </source>
</evidence>
<protein>
    <submittedName>
        <fullName evidence="3">Uncharacterized protein</fullName>
    </submittedName>
</protein>
<feature type="compositionally biased region" description="Basic and acidic residues" evidence="2">
    <location>
        <begin position="83"/>
        <end position="97"/>
    </location>
</feature>
<sequence>MTGYRDICMPGTGSSRKTAKQPCIQPANSPLDRPAMDIPSSPPPMAPPAHSSRKRGRRVYCSCLDSTPSTPKKARAGSDVMGDSDREDAHDERKSEDGDVTDDFDFEDPTDDWEPDKITHLILSVVKVREEHNWLKDMIRLYTDTLQSAEAVLQSTKAKLLTAEAKLDALCESKDGGVTDSDSDDYLDSDCKDVQDEVGDITHEAPIAYRNWEPGNVLDYMFLLEESREERDQLKDTFRLIEDALHSTEAELHSTEAKLLTAEAKLDALTKKILW</sequence>